<proteinExistence type="inferred from homology"/>
<comment type="catalytic activity">
    <reaction evidence="14">
        <text>L-seryl-[protein] + ATP = O-phospho-L-seryl-[protein] + ADP + H(+)</text>
        <dbReference type="Rhea" id="RHEA:17989"/>
        <dbReference type="Rhea" id="RHEA-COMP:9863"/>
        <dbReference type="Rhea" id="RHEA-COMP:11604"/>
        <dbReference type="ChEBI" id="CHEBI:15378"/>
        <dbReference type="ChEBI" id="CHEBI:29999"/>
        <dbReference type="ChEBI" id="CHEBI:30616"/>
        <dbReference type="ChEBI" id="CHEBI:83421"/>
        <dbReference type="ChEBI" id="CHEBI:456216"/>
        <dbReference type="EC" id="2.7.11.12"/>
    </reaction>
</comment>
<dbReference type="InterPro" id="IPR011009">
    <property type="entry name" value="Kinase-like_dom_sf"/>
</dbReference>
<dbReference type="InterPro" id="IPR014710">
    <property type="entry name" value="RmlC-like_jellyroll"/>
</dbReference>
<reference evidence="20" key="1">
    <citation type="submission" date="2021-02" db="EMBL/GenBank/DDBJ databases">
        <authorList>
            <person name="Dougan E. K."/>
            <person name="Rhodes N."/>
            <person name="Thang M."/>
            <person name="Chan C."/>
        </authorList>
    </citation>
    <scope>NUCLEOTIDE SEQUENCE</scope>
</reference>
<dbReference type="OrthoDB" id="63267at2759"/>
<evidence type="ECO:0000259" key="19">
    <source>
        <dbReference type="PROSITE" id="PS51285"/>
    </source>
</evidence>
<dbReference type="SUPFAM" id="SSF51206">
    <property type="entry name" value="cAMP-binding domain-like"/>
    <property type="match status" value="3"/>
</dbReference>
<comment type="cofactor">
    <cofactor evidence="1">
        <name>Mg(2+)</name>
        <dbReference type="ChEBI" id="CHEBI:18420"/>
    </cofactor>
</comment>
<name>A0A812RW75_9DINO</name>
<keyword evidence="21" id="KW-1185">Reference proteome</keyword>
<keyword evidence="4" id="KW-0963">Cytoplasm</keyword>
<dbReference type="Pfam" id="PF00027">
    <property type="entry name" value="cNMP_binding"/>
    <property type="match status" value="3"/>
</dbReference>
<evidence type="ECO:0000256" key="3">
    <source>
        <dbReference type="ARBA" id="ARBA00012428"/>
    </source>
</evidence>
<feature type="region of interest" description="Disordered" evidence="16">
    <location>
        <begin position="740"/>
        <end position="770"/>
    </location>
</feature>
<evidence type="ECO:0000256" key="4">
    <source>
        <dbReference type="ARBA" id="ARBA00022490"/>
    </source>
</evidence>
<dbReference type="GO" id="GO:0005952">
    <property type="term" value="C:cAMP-dependent protein kinase complex"/>
    <property type="evidence" value="ECO:0007669"/>
    <property type="project" value="TreeGrafter"/>
</dbReference>
<feature type="domain" description="Protein kinase" evidence="17">
    <location>
        <begin position="455"/>
        <end position="712"/>
    </location>
</feature>
<dbReference type="PROSITE" id="PS50011">
    <property type="entry name" value="PROTEIN_KINASE_DOM"/>
    <property type="match status" value="1"/>
</dbReference>
<evidence type="ECO:0000256" key="11">
    <source>
        <dbReference type="ARBA" id="ARBA00022842"/>
    </source>
</evidence>
<dbReference type="Pfam" id="PF00069">
    <property type="entry name" value="Pkinase"/>
    <property type="match status" value="1"/>
</dbReference>
<dbReference type="InterPro" id="IPR018490">
    <property type="entry name" value="cNMP-bd_dom_sf"/>
</dbReference>
<keyword evidence="5" id="KW-0723">Serine/threonine-protein kinase</keyword>
<evidence type="ECO:0000256" key="2">
    <source>
        <dbReference type="ARBA" id="ARBA00006352"/>
    </source>
</evidence>
<dbReference type="GO" id="GO:0004692">
    <property type="term" value="F:cGMP-dependent protein kinase activity"/>
    <property type="evidence" value="ECO:0007669"/>
    <property type="project" value="UniProtKB-EC"/>
</dbReference>
<dbReference type="PROSITE" id="PS00888">
    <property type="entry name" value="CNMP_BINDING_1"/>
    <property type="match status" value="1"/>
</dbReference>
<dbReference type="EC" id="2.7.11.12" evidence="3"/>
<evidence type="ECO:0000256" key="15">
    <source>
        <dbReference type="PROSITE-ProRule" id="PRU10141"/>
    </source>
</evidence>
<dbReference type="SMART" id="SM00220">
    <property type="entry name" value="S_TKc"/>
    <property type="match status" value="1"/>
</dbReference>
<feature type="domain" description="Cyclic nucleotide-binding" evidence="18">
    <location>
        <begin position="180"/>
        <end position="309"/>
    </location>
</feature>
<feature type="compositionally biased region" description="Basic and acidic residues" evidence="16">
    <location>
        <begin position="740"/>
        <end position="749"/>
    </location>
</feature>
<evidence type="ECO:0000256" key="8">
    <source>
        <dbReference type="ARBA" id="ARBA00022741"/>
    </source>
</evidence>
<dbReference type="Gene3D" id="3.30.200.20">
    <property type="entry name" value="Phosphorylase Kinase, domain 1"/>
    <property type="match status" value="1"/>
</dbReference>
<feature type="binding site" evidence="15">
    <location>
        <position position="493"/>
    </location>
    <ligand>
        <name>ATP</name>
        <dbReference type="ChEBI" id="CHEBI:30616"/>
    </ligand>
</feature>
<evidence type="ECO:0000256" key="16">
    <source>
        <dbReference type="SAM" id="MobiDB-lite"/>
    </source>
</evidence>
<evidence type="ECO:0000313" key="20">
    <source>
        <dbReference type="EMBL" id="CAE7452840.1"/>
    </source>
</evidence>
<feature type="compositionally biased region" description="Basic and acidic residues" evidence="16">
    <location>
        <begin position="756"/>
        <end position="770"/>
    </location>
</feature>
<dbReference type="PANTHER" id="PTHR24353">
    <property type="entry name" value="CYCLIC NUCLEOTIDE-DEPENDENT PROTEIN KINASE"/>
    <property type="match status" value="1"/>
</dbReference>
<dbReference type="InterPro" id="IPR000719">
    <property type="entry name" value="Prot_kinase_dom"/>
</dbReference>
<dbReference type="Gene3D" id="1.10.510.10">
    <property type="entry name" value="Transferase(Phosphotransferase) domain 1"/>
    <property type="match status" value="1"/>
</dbReference>
<dbReference type="PROSITE" id="PS00107">
    <property type="entry name" value="PROTEIN_KINASE_ATP"/>
    <property type="match status" value="1"/>
</dbReference>
<feature type="domain" description="Cyclic nucleotide-binding" evidence="18">
    <location>
        <begin position="313"/>
        <end position="425"/>
    </location>
</feature>
<comment type="caution">
    <text evidence="20">The sequence shown here is derived from an EMBL/GenBank/DDBJ whole genome shotgun (WGS) entry which is preliminary data.</text>
</comment>
<dbReference type="PRINTS" id="PR00103">
    <property type="entry name" value="CAMPKINASE"/>
</dbReference>
<dbReference type="AlphaFoldDB" id="A0A812RW75"/>
<evidence type="ECO:0000256" key="9">
    <source>
        <dbReference type="ARBA" id="ARBA00022777"/>
    </source>
</evidence>
<dbReference type="InterPro" id="IPR018488">
    <property type="entry name" value="cNMP-bd_CS"/>
</dbReference>
<keyword evidence="10 15" id="KW-0067">ATP-binding</keyword>
<dbReference type="Proteomes" id="UP000604046">
    <property type="component" value="Unassembled WGS sequence"/>
</dbReference>
<sequence length="770" mass="84332">MGCNQSTSAGSVGRESKANVDEQTYMFLCKVKLLKRLPQDELPALAKSATEVEFKPGQSIIKQGEEGNEFFMIKKGTADVEINGKKVAGLKAGDYFGENALLRNEPRNATIKANSQVVTLKITRQAFSSLGLQDKLEFPKRGAVGGGVAVQAEIKPPSEKSTEDVQLIKQALQANTNLNTIANLDEARIKAMSDVMWKEPVAKGTAIIKQNDLQADYFYIVKSGSFSISKAEDVKEGQSVESAAAAQLGSVEAGGSFGELALLYFAPRAATITANVDSEVFVTARQQFKEILLRANEAETKQNLDYVGRCEVFSAALKDSEKKELAAAMHEMTFSKDETIFEQGETGTQFFLLVEGSVVVLKDGKEVASLRATPEKAPYFGEKALENKEPRAATIKVTSSRARTLWVDKETFEVLLGSLSELIKRGKDGDTVVAKSVAPTAADAKRFGVIKFADLKKHGLLGCGGFGAVELVEETKTGNMFALKALSKGYVVKSGMQASVMSEKNVQLMCDSPFIVKLFETYNSPEHLYFLLELALGGELYATYNKRNMWGNEACAKFYVAGTVLAFEHLHGKKIVFRDLKPENLLLTEEGRVKLTDMGLAKVIFGKTYTTCGTPDYFAPELIASKGHTHAVDWWTLGILTFELMSGHPPFESATPMQIYAKVQKGINAVVFPKKLKGDVETLVKGLCNSNPTERLAMKKGGIQNIKTQKWFASFGWSDMEGLSMKPPYVPTVKSKKDMKNFSANKEDMPPQIPYKDPKTGWDKDFATSA</sequence>
<evidence type="ECO:0000259" key="17">
    <source>
        <dbReference type="PROSITE" id="PS50011"/>
    </source>
</evidence>
<evidence type="ECO:0000256" key="14">
    <source>
        <dbReference type="ARBA" id="ARBA00047462"/>
    </source>
</evidence>
<evidence type="ECO:0000256" key="12">
    <source>
        <dbReference type="ARBA" id="ARBA00024113"/>
    </source>
</evidence>
<dbReference type="InterPro" id="IPR000961">
    <property type="entry name" value="AGC-kinase_C"/>
</dbReference>
<dbReference type="GO" id="GO:0004691">
    <property type="term" value="F:cAMP-dependent protein kinase activity"/>
    <property type="evidence" value="ECO:0007669"/>
    <property type="project" value="TreeGrafter"/>
</dbReference>
<dbReference type="SMART" id="SM00100">
    <property type="entry name" value="cNMP"/>
    <property type="match status" value="3"/>
</dbReference>
<evidence type="ECO:0000256" key="10">
    <source>
        <dbReference type="ARBA" id="ARBA00022840"/>
    </source>
</evidence>
<evidence type="ECO:0000256" key="5">
    <source>
        <dbReference type="ARBA" id="ARBA00022527"/>
    </source>
</evidence>
<dbReference type="PROSITE" id="PS50042">
    <property type="entry name" value="CNMP_BINDING_3"/>
    <property type="match status" value="3"/>
</dbReference>
<dbReference type="InterPro" id="IPR000595">
    <property type="entry name" value="cNMP-bd_dom"/>
</dbReference>
<dbReference type="SUPFAM" id="SSF56112">
    <property type="entry name" value="Protein kinase-like (PK-like)"/>
    <property type="match status" value="1"/>
</dbReference>
<dbReference type="GO" id="GO:0046872">
    <property type="term" value="F:metal ion binding"/>
    <property type="evidence" value="ECO:0007669"/>
    <property type="project" value="UniProtKB-KW"/>
</dbReference>
<evidence type="ECO:0000259" key="18">
    <source>
        <dbReference type="PROSITE" id="PS50042"/>
    </source>
</evidence>
<keyword evidence="8 15" id="KW-0547">Nucleotide-binding</keyword>
<evidence type="ECO:0000256" key="6">
    <source>
        <dbReference type="ARBA" id="ARBA00022679"/>
    </source>
</evidence>
<keyword evidence="9" id="KW-0418">Kinase</keyword>
<keyword evidence="11" id="KW-0460">Magnesium</keyword>
<dbReference type="InterPro" id="IPR017441">
    <property type="entry name" value="Protein_kinase_ATP_BS"/>
</dbReference>
<evidence type="ECO:0000313" key="21">
    <source>
        <dbReference type="Proteomes" id="UP000604046"/>
    </source>
</evidence>
<dbReference type="CDD" id="cd00038">
    <property type="entry name" value="CAP_ED"/>
    <property type="match status" value="3"/>
</dbReference>
<dbReference type="PANTHER" id="PTHR24353:SF37">
    <property type="entry name" value="CAMP-DEPENDENT PROTEIN KINASE CATALYTIC SUBUNIT PRKX"/>
    <property type="match status" value="1"/>
</dbReference>
<protein>
    <recommendedName>
        <fullName evidence="12">cGMP-dependent protein kinase</fullName>
        <ecNumber evidence="3">2.7.11.12</ecNumber>
    </recommendedName>
</protein>
<evidence type="ECO:0000256" key="7">
    <source>
        <dbReference type="ARBA" id="ARBA00022723"/>
    </source>
</evidence>
<evidence type="ECO:0000256" key="13">
    <source>
        <dbReference type="ARBA" id="ARBA00047298"/>
    </source>
</evidence>
<accession>A0A812RW75</accession>
<keyword evidence="6" id="KW-0808">Transferase</keyword>
<feature type="domain" description="Cyclic nucleotide-binding" evidence="18">
    <location>
        <begin position="33"/>
        <end position="130"/>
    </location>
</feature>
<comment type="similarity">
    <text evidence="2">Belongs to the protein kinase superfamily. AGC Ser/Thr protein kinase family. cGMP subfamily.</text>
</comment>
<gene>
    <name evidence="20" type="primary">for</name>
    <name evidence="20" type="ORF">SNAT2548_LOCUS24838</name>
</gene>
<evidence type="ECO:0000256" key="1">
    <source>
        <dbReference type="ARBA" id="ARBA00001946"/>
    </source>
</evidence>
<dbReference type="PROSITE" id="PS51285">
    <property type="entry name" value="AGC_KINASE_CTER"/>
    <property type="match status" value="1"/>
</dbReference>
<dbReference type="EMBL" id="CAJNDS010002370">
    <property type="protein sequence ID" value="CAE7452840.1"/>
    <property type="molecule type" value="Genomic_DNA"/>
</dbReference>
<organism evidence="20 21">
    <name type="scientific">Symbiodinium natans</name>
    <dbReference type="NCBI Taxonomy" id="878477"/>
    <lineage>
        <taxon>Eukaryota</taxon>
        <taxon>Sar</taxon>
        <taxon>Alveolata</taxon>
        <taxon>Dinophyceae</taxon>
        <taxon>Suessiales</taxon>
        <taxon>Symbiodiniaceae</taxon>
        <taxon>Symbiodinium</taxon>
    </lineage>
</organism>
<dbReference type="Gene3D" id="2.60.120.10">
    <property type="entry name" value="Jelly Rolls"/>
    <property type="match status" value="3"/>
</dbReference>
<dbReference type="GO" id="GO:0005524">
    <property type="term" value="F:ATP binding"/>
    <property type="evidence" value="ECO:0007669"/>
    <property type="project" value="UniProtKB-UniRule"/>
</dbReference>
<keyword evidence="7" id="KW-0479">Metal-binding</keyword>
<dbReference type="PROSITE" id="PS00889">
    <property type="entry name" value="CNMP_BINDING_2"/>
    <property type="match status" value="2"/>
</dbReference>
<feature type="domain" description="AGC-kinase C-terminal" evidence="19">
    <location>
        <begin position="713"/>
        <end position="770"/>
    </location>
</feature>
<comment type="catalytic activity">
    <reaction evidence="13">
        <text>L-threonyl-[protein] + ATP = O-phospho-L-threonyl-[protein] + ADP + H(+)</text>
        <dbReference type="Rhea" id="RHEA:46608"/>
        <dbReference type="Rhea" id="RHEA-COMP:11060"/>
        <dbReference type="Rhea" id="RHEA-COMP:11605"/>
        <dbReference type="ChEBI" id="CHEBI:15378"/>
        <dbReference type="ChEBI" id="CHEBI:30013"/>
        <dbReference type="ChEBI" id="CHEBI:30616"/>
        <dbReference type="ChEBI" id="CHEBI:61977"/>
        <dbReference type="ChEBI" id="CHEBI:456216"/>
        <dbReference type="EC" id="2.7.11.12"/>
    </reaction>
</comment>